<protein>
    <submittedName>
        <fullName evidence="1">Uncharacterized protein</fullName>
    </submittedName>
</protein>
<keyword evidence="2" id="KW-1185">Reference proteome</keyword>
<evidence type="ECO:0000313" key="1">
    <source>
        <dbReference type="EMBL" id="MFD2571556.1"/>
    </source>
</evidence>
<gene>
    <name evidence="1" type="ORF">ACFSUS_13005</name>
</gene>
<dbReference type="EMBL" id="JBHULN010000007">
    <property type="protein sequence ID" value="MFD2571556.1"/>
    <property type="molecule type" value="Genomic_DNA"/>
</dbReference>
<dbReference type="RefSeq" id="WP_381523212.1">
    <property type="nucleotide sequence ID" value="NZ_JBHULN010000007.1"/>
</dbReference>
<accession>A0ABW5M5E8</accession>
<name>A0ABW5M5E8_9BACT</name>
<comment type="caution">
    <text evidence="1">The sequence shown here is derived from an EMBL/GenBank/DDBJ whole genome shotgun (WGS) entry which is preliminary data.</text>
</comment>
<sequence length="58" mass="6577">MVSLHEQVVVLQRQIDSLTQQVSVLVNRINAESLTDKQGNTDKQDIGINRYRQLQGKA</sequence>
<evidence type="ECO:0000313" key="2">
    <source>
        <dbReference type="Proteomes" id="UP001597469"/>
    </source>
</evidence>
<reference evidence="2" key="1">
    <citation type="journal article" date="2019" name="Int. J. Syst. Evol. Microbiol.">
        <title>The Global Catalogue of Microorganisms (GCM) 10K type strain sequencing project: providing services to taxonomists for standard genome sequencing and annotation.</title>
        <authorList>
            <consortium name="The Broad Institute Genomics Platform"/>
            <consortium name="The Broad Institute Genome Sequencing Center for Infectious Disease"/>
            <person name="Wu L."/>
            <person name="Ma J."/>
        </authorList>
    </citation>
    <scope>NUCLEOTIDE SEQUENCE [LARGE SCALE GENOMIC DNA]</scope>
    <source>
        <strain evidence="2">KCTC 42805</strain>
    </source>
</reference>
<organism evidence="1 2">
    <name type="scientific">Spirosoma soli</name>
    <dbReference type="NCBI Taxonomy" id="1770529"/>
    <lineage>
        <taxon>Bacteria</taxon>
        <taxon>Pseudomonadati</taxon>
        <taxon>Bacteroidota</taxon>
        <taxon>Cytophagia</taxon>
        <taxon>Cytophagales</taxon>
        <taxon>Cytophagaceae</taxon>
        <taxon>Spirosoma</taxon>
    </lineage>
</organism>
<dbReference type="Proteomes" id="UP001597469">
    <property type="component" value="Unassembled WGS sequence"/>
</dbReference>
<proteinExistence type="predicted"/>